<comment type="caution">
    <text evidence="4">The sequence shown here is derived from an EMBL/GenBank/DDBJ whole genome shotgun (WGS) entry which is preliminary data.</text>
</comment>
<name>A0A2T8FAQ3_9ACTN</name>
<accession>A0A2T8FAQ3</accession>
<reference evidence="4 5" key="1">
    <citation type="submission" date="2018-04" db="EMBL/GenBank/DDBJ databases">
        <title>Genome of Nocardioides gansuensis WSJ-1.</title>
        <authorList>
            <person name="Wu S."/>
            <person name="Wang G."/>
        </authorList>
    </citation>
    <scope>NUCLEOTIDE SEQUENCE [LARGE SCALE GENOMIC DNA]</scope>
    <source>
        <strain evidence="4 5">WSJ-1</strain>
    </source>
</reference>
<dbReference type="InterPro" id="IPR050832">
    <property type="entry name" value="Bact_Acetyltransf"/>
</dbReference>
<dbReference type="Gene3D" id="3.40.630.30">
    <property type="match status" value="1"/>
</dbReference>
<feature type="domain" description="N-acetyltransferase" evidence="3">
    <location>
        <begin position="7"/>
        <end position="155"/>
    </location>
</feature>
<evidence type="ECO:0000256" key="2">
    <source>
        <dbReference type="ARBA" id="ARBA00023315"/>
    </source>
</evidence>
<evidence type="ECO:0000256" key="1">
    <source>
        <dbReference type="ARBA" id="ARBA00022679"/>
    </source>
</evidence>
<keyword evidence="5" id="KW-1185">Reference proteome</keyword>
<dbReference type="Proteomes" id="UP000246018">
    <property type="component" value="Unassembled WGS sequence"/>
</dbReference>
<dbReference type="GO" id="GO:0016747">
    <property type="term" value="F:acyltransferase activity, transferring groups other than amino-acyl groups"/>
    <property type="evidence" value="ECO:0007669"/>
    <property type="project" value="InterPro"/>
</dbReference>
<evidence type="ECO:0000313" key="4">
    <source>
        <dbReference type="EMBL" id="PVG82773.1"/>
    </source>
</evidence>
<dbReference type="PROSITE" id="PS51186">
    <property type="entry name" value="GNAT"/>
    <property type="match status" value="1"/>
</dbReference>
<sequence>MPRTLITPIRDGAQLSAAADIWAAARLAGGRTPTPGRRERVETKLRESDVALLAHYGERAAGMVVAEPYLEGSAVDPTCGHIAMLFVTPAYWGCGIGTALVRALQAPPEGTAWTRLSVWTRVDNRRGQRLYAACGFVDTGERSTLHDGEEISRLEWRAG</sequence>
<dbReference type="AlphaFoldDB" id="A0A2T8FAQ3"/>
<dbReference type="InterPro" id="IPR000182">
    <property type="entry name" value="GNAT_dom"/>
</dbReference>
<dbReference type="Pfam" id="PF00583">
    <property type="entry name" value="Acetyltransf_1"/>
    <property type="match status" value="1"/>
</dbReference>
<dbReference type="OrthoDB" id="5243635at2"/>
<dbReference type="EMBL" id="QDGZ01000004">
    <property type="protein sequence ID" value="PVG82773.1"/>
    <property type="molecule type" value="Genomic_DNA"/>
</dbReference>
<dbReference type="PANTHER" id="PTHR43877">
    <property type="entry name" value="AMINOALKYLPHOSPHONATE N-ACETYLTRANSFERASE-RELATED-RELATED"/>
    <property type="match status" value="1"/>
</dbReference>
<evidence type="ECO:0000259" key="3">
    <source>
        <dbReference type="PROSITE" id="PS51186"/>
    </source>
</evidence>
<organism evidence="4 5">
    <name type="scientific">Nocardioides gansuensis</name>
    <dbReference type="NCBI Taxonomy" id="2138300"/>
    <lineage>
        <taxon>Bacteria</taxon>
        <taxon>Bacillati</taxon>
        <taxon>Actinomycetota</taxon>
        <taxon>Actinomycetes</taxon>
        <taxon>Propionibacteriales</taxon>
        <taxon>Nocardioidaceae</taxon>
        <taxon>Nocardioides</taxon>
    </lineage>
</organism>
<keyword evidence="2" id="KW-0012">Acyltransferase</keyword>
<protein>
    <submittedName>
        <fullName evidence="4">GNAT family N-acetyltransferase</fullName>
    </submittedName>
</protein>
<dbReference type="InterPro" id="IPR016181">
    <property type="entry name" value="Acyl_CoA_acyltransferase"/>
</dbReference>
<gene>
    <name evidence="4" type="ORF">DDE18_10450</name>
</gene>
<dbReference type="CDD" id="cd04301">
    <property type="entry name" value="NAT_SF"/>
    <property type="match status" value="1"/>
</dbReference>
<dbReference type="SUPFAM" id="SSF55729">
    <property type="entry name" value="Acyl-CoA N-acyltransferases (Nat)"/>
    <property type="match status" value="1"/>
</dbReference>
<keyword evidence="1 4" id="KW-0808">Transferase</keyword>
<evidence type="ECO:0000313" key="5">
    <source>
        <dbReference type="Proteomes" id="UP000246018"/>
    </source>
</evidence>
<proteinExistence type="predicted"/>
<dbReference type="RefSeq" id="WP_116572204.1">
    <property type="nucleotide sequence ID" value="NZ_QDGZ01000004.1"/>
</dbReference>